<dbReference type="EMBL" id="LZFP01000001">
    <property type="protein sequence ID" value="OBR42073.1"/>
    <property type="molecule type" value="Genomic_DNA"/>
</dbReference>
<evidence type="ECO:0000259" key="4">
    <source>
        <dbReference type="Pfam" id="PF12770"/>
    </source>
</evidence>
<dbReference type="OrthoDB" id="9771112at2"/>
<dbReference type="InterPro" id="IPR024983">
    <property type="entry name" value="CHAT_dom"/>
</dbReference>
<feature type="transmembrane region" description="Helical" evidence="3">
    <location>
        <begin position="909"/>
        <end position="926"/>
    </location>
</feature>
<evidence type="ECO:0000256" key="1">
    <source>
        <dbReference type="PROSITE-ProRule" id="PRU00339"/>
    </source>
</evidence>
<comment type="caution">
    <text evidence="5">The sequence shown here is derived from an EMBL/GenBank/DDBJ whole genome shotgun (WGS) entry which is preliminary data.</text>
</comment>
<keyword evidence="3" id="KW-0812">Transmembrane</keyword>
<organism evidence="5 6">
    <name type="scientific">Maribacter hydrothermalis</name>
    <dbReference type="NCBI Taxonomy" id="1836467"/>
    <lineage>
        <taxon>Bacteria</taxon>
        <taxon>Pseudomonadati</taxon>
        <taxon>Bacteroidota</taxon>
        <taxon>Flavobacteriia</taxon>
        <taxon>Flavobacteriales</taxon>
        <taxon>Flavobacteriaceae</taxon>
        <taxon>Maribacter</taxon>
    </lineage>
</organism>
<feature type="coiled-coil region" evidence="2">
    <location>
        <begin position="498"/>
        <end position="532"/>
    </location>
</feature>
<dbReference type="SUPFAM" id="SSF48452">
    <property type="entry name" value="TPR-like"/>
    <property type="match status" value="1"/>
</dbReference>
<keyword evidence="3" id="KW-0472">Membrane</keyword>
<feature type="domain" description="CHAT" evidence="4">
    <location>
        <begin position="621"/>
        <end position="899"/>
    </location>
</feature>
<dbReference type="Gene3D" id="1.25.40.10">
    <property type="entry name" value="Tetratricopeptide repeat domain"/>
    <property type="match status" value="2"/>
</dbReference>
<dbReference type="SMART" id="SM00028">
    <property type="entry name" value="TPR"/>
    <property type="match status" value="3"/>
</dbReference>
<name>A0A1B7ZEV2_9FLAO</name>
<keyword evidence="6" id="KW-1185">Reference proteome</keyword>
<keyword evidence="3" id="KW-1133">Transmembrane helix</keyword>
<dbReference type="PROSITE" id="PS50005">
    <property type="entry name" value="TPR"/>
    <property type="match status" value="1"/>
</dbReference>
<gene>
    <name evidence="5" type="ORF">A9200_01400</name>
</gene>
<evidence type="ECO:0000313" key="5">
    <source>
        <dbReference type="EMBL" id="OBR42073.1"/>
    </source>
</evidence>
<accession>A0A1B7ZEV2</accession>
<protein>
    <recommendedName>
        <fullName evidence="4">CHAT domain-containing protein</fullName>
    </recommendedName>
</protein>
<dbReference type="PANTHER" id="PTHR10098">
    <property type="entry name" value="RAPSYN-RELATED"/>
    <property type="match status" value="1"/>
</dbReference>
<keyword evidence="1" id="KW-0802">TPR repeat</keyword>
<keyword evidence="2" id="KW-0175">Coiled coil</keyword>
<dbReference type="PANTHER" id="PTHR10098:SF108">
    <property type="entry name" value="TETRATRICOPEPTIDE REPEAT PROTEIN 28"/>
    <property type="match status" value="1"/>
</dbReference>
<dbReference type="STRING" id="1836467.BTR34_09770"/>
<dbReference type="AlphaFoldDB" id="A0A1B7ZEV2"/>
<dbReference type="Pfam" id="PF12770">
    <property type="entry name" value="CHAT"/>
    <property type="match status" value="1"/>
</dbReference>
<dbReference type="Proteomes" id="UP000092164">
    <property type="component" value="Unassembled WGS sequence"/>
</dbReference>
<dbReference type="InterPro" id="IPR019734">
    <property type="entry name" value="TPR_rpt"/>
</dbReference>
<reference evidence="6" key="1">
    <citation type="submission" date="2016-06" db="EMBL/GenBank/DDBJ databases">
        <authorList>
            <person name="Zhan P."/>
        </authorList>
    </citation>
    <scope>NUCLEOTIDE SEQUENCE [LARGE SCALE GENOMIC DNA]</scope>
    <source>
        <strain evidence="6">T28</strain>
    </source>
</reference>
<feature type="repeat" description="TPR" evidence="1">
    <location>
        <begin position="285"/>
        <end position="318"/>
    </location>
</feature>
<evidence type="ECO:0000313" key="6">
    <source>
        <dbReference type="Proteomes" id="UP000092164"/>
    </source>
</evidence>
<dbReference type="KEGG" id="mart:BTR34_09770"/>
<evidence type="ECO:0000256" key="3">
    <source>
        <dbReference type="SAM" id="Phobius"/>
    </source>
</evidence>
<proteinExistence type="predicted"/>
<sequence>MNVQKFISTFFLLNFILLSGQDYKERLKTLEDKASIFFYTNKDSTYFYYNEMYQLALKEGDYITLIDNLNYVCFAAGYYYDTDKIKSTIKTIDYHIQNNGSVLDTLPNRGDDQINYLNYNKGNYYHKVGDYVQSQFYFEEIIADLTKTDKYKESADDLSFLSTCYSFIANINAEGDRFEVADEYYQKNIRLYKEYLPHENESLDKVYNLYASSLYTQKKYTSSKEIFIKTISAAEDSYDQSKRNSIVTTSLMLSKIYNVLGKIDSAYFYLNKIEKYKASKDPFNFSYISTKGDILVTENKLNEAIKTFFEALEVTPDVNKFLIYKKIGDTYEKQSLWDKALDNYQKGLINLGNDFNSHSFLDNPDPTNVLQKQEVLPLLLSKSTVLKKKGTHDDHLANFNVIETAIATIDLSKPSFKNDRDKAFLIENAYPLFESGMESTYTLYKTSENDYYIDEAFRYSEKSKSVLLMEALLSSQATEFANIPKIIREQENLLKNKITLVEKELTSSENSNSSLEDNLFSLNQELRNLIVDVETNYPTYFDLKYNSKILSLQDVQNNLTENELFVSWFYGNENIYAIAISKNKKSFQKIEITPKLEGDINDLHALLSNPKSNLDSLSKLSYTIYQKLLHPILKLHPQERIILAPDGLLNYIPFGSLVTNDKENRYLIEDRNLSYVNSATLWSQLNSKEQTSTNLLAFAPSFDSNGPTGGSRSHILGNLPHNKNEVEHILTSFKGKSFINDQATLQNFTSSLSDYSVLHLATHAVFDDENPEYSYLAFTPKKESDDLLFVKDLYNLTLNASLVTLSGCESGIGELKRGEGFLSLARGFFYSGAASISSTLWKVNDNSSANLMGMFYENLADGKTKDASLRDAKLSFLQKNRENGLAHPYYWSGYIIQGNTQPLVTSSKWQWYLYGGIIIVILIFLGRKKLVQFFK</sequence>
<dbReference type="InterPro" id="IPR011990">
    <property type="entry name" value="TPR-like_helical_dom_sf"/>
</dbReference>
<evidence type="ECO:0000256" key="2">
    <source>
        <dbReference type="SAM" id="Coils"/>
    </source>
</evidence>